<comment type="caution">
    <text evidence="8">The sequence shown here is derived from an EMBL/GenBank/DDBJ whole genome shotgun (WGS) entry which is preliminary data.</text>
</comment>
<keyword evidence="2 6" id="KW-0285">Flavoprotein</keyword>
<comment type="function">
    <text evidence="6">Involved in coproporphyrin-dependent heme b biosynthesis. Catalyzes the oxidation of coproporphyrinogen III to coproporphyrin III.</text>
</comment>
<keyword evidence="9" id="KW-1185">Reference proteome</keyword>
<keyword evidence="5 6" id="KW-0350">Heme biosynthesis</keyword>
<evidence type="ECO:0000313" key="8">
    <source>
        <dbReference type="EMBL" id="PEN14033.1"/>
    </source>
</evidence>
<evidence type="ECO:0000259" key="7">
    <source>
        <dbReference type="Pfam" id="PF01593"/>
    </source>
</evidence>
<comment type="similarity">
    <text evidence="6">Belongs to the protoporphyrinogen/coproporphyrinogen oxidase family. Coproporphyrinogen III oxidase subfamily.</text>
</comment>
<reference evidence="8 9" key="1">
    <citation type="submission" date="2017-10" db="EMBL/GenBank/DDBJ databases">
        <title>Draft genome of Longibacter Salinarum.</title>
        <authorList>
            <person name="Goh K.M."/>
            <person name="Shamsir M.S."/>
            <person name="Lim S.W."/>
        </authorList>
    </citation>
    <scope>NUCLEOTIDE SEQUENCE [LARGE SCALE GENOMIC DNA]</scope>
    <source>
        <strain evidence="8 9">KCTC 52045</strain>
    </source>
</reference>
<comment type="cofactor">
    <cofactor evidence="1 6">
        <name>FAD</name>
        <dbReference type="ChEBI" id="CHEBI:57692"/>
    </cofactor>
</comment>
<evidence type="ECO:0000256" key="6">
    <source>
        <dbReference type="RuleBase" id="RU364052"/>
    </source>
</evidence>
<dbReference type="AlphaFoldDB" id="A0A2A8CZK9"/>
<comment type="catalytic activity">
    <reaction evidence="6">
        <text>coproporphyrinogen III + 3 O2 = coproporphyrin III + 3 H2O2</text>
        <dbReference type="Rhea" id="RHEA:43436"/>
        <dbReference type="ChEBI" id="CHEBI:15379"/>
        <dbReference type="ChEBI" id="CHEBI:16240"/>
        <dbReference type="ChEBI" id="CHEBI:57309"/>
        <dbReference type="ChEBI" id="CHEBI:131725"/>
        <dbReference type="EC" id="1.3.3.15"/>
    </reaction>
</comment>
<sequence length="460" mass="50218">MSVGIIGAGISGLTAAYHLKQAGIPVTVLEATSATGGMIRSESIDGYLVEHGPNSLRDTNDLLPEIIRDLNLTEEIVEASASARKRYVVKHGKPEPLPSSPLSFLTTSLLSTRGKLRLLMEPFVRSGNAQENETVASFVRRRLGREILDYAVDPFVGGIFAGDPADLSVAHAFSRLHQMEKEHGSLFRGLIHAFRNRSDGGNRSRSIYSFRNGLETLPRALTQALGDCVHVNTPVTSLRLDDRRWHVATREPDGATEMRFFDAVISTIPLHRLPGIDLTSEIDLAPLERVPYPPVSVLAMGFDRSDIDHPLDGFGMLVPKVEDDYSLLGCLFSSTLFPNRAPEGQVLLTTFAGGARHPKLGMEETAELRSTVLQDLDELLGIRGAPSFTRHIQWQRAIPQYTLQHGHVKAVLDRLETRHPGLHFAGNYRSGISVGDAMQSGVAAAEETMHSARSVVTGAS</sequence>
<evidence type="ECO:0000256" key="4">
    <source>
        <dbReference type="ARBA" id="ARBA00023002"/>
    </source>
</evidence>
<protein>
    <recommendedName>
        <fullName evidence="6">Coproporphyrinogen III oxidase</fullName>
        <ecNumber evidence="6">1.3.3.15</ecNumber>
    </recommendedName>
</protein>
<dbReference type="Gene3D" id="3.90.660.20">
    <property type="entry name" value="Protoporphyrinogen oxidase, mitochondrial, domain 2"/>
    <property type="match status" value="1"/>
</dbReference>
<comment type="subcellular location">
    <subcellularLocation>
        <location evidence="6">Cytoplasm</location>
    </subcellularLocation>
</comment>
<name>A0A2A8CZK9_9BACT</name>
<dbReference type="GO" id="GO:0005737">
    <property type="term" value="C:cytoplasm"/>
    <property type="evidence" value="ECO:0007669"/>
    <property type="project" value="UniProtKB-SubCell"/>
</dbReference>
<gene>
    <name evidence="8" type="primary">hemG</name>
    <name evidence="8" type="ORF">CRI94_08280</name>
</gene>
<dbReference type="SUPFAM" id="SSF51905">
    <property type="entry name" value="FAD/NAD(P)-binding domain"/>
    <property type="match status" value="1"/>
</dbReference>
<dbReference type="Proteomes" id="UP000220102">
    <property type="component" value="Unassembled WGS sequence"/>
</dbReference>
<dbReference type="Gene3D" id="1.10.3110.10">
    <property type="entry name" value="protoporphyrinogen ix oxidase, domain 3"/>
    <property type="match status" value="1"/>
</dbReference>
<keyword evidence="4 6" id="KW-0560">Oxidoreductase</keyword>
<dbReference type="EMBL" id="PDEQ01000003">
    <property type="protein sequence ID" value="PEN14033.1"/>
    <property type="molecule type" value="Genomic_DNA"/>
</dbReference>
<dbReference type="PANTHER" id="PTHR42923">
    <property type="entry name" value="PROTOPORPHYRINOGEN OXIDASE"/>
    <property type="match status" value="1"/>
</dbReference>
<dbReference type="InterPro" id="IPR004572">
    <property type="entry name" value="Protoporphyrinogen_oxidase"/>
</dbReference>
<keyword evidence="6" id="KW-0963">Cytoplasm</keyword>
<feature type="domain" description="Amine oxidase" evidence="7">
    <location>
        <begin position="10"/>
        <end position="447"/>
    </location>
</feature>
<comment type="pathway">
    <text evidence="6">Porphyrin-containing compound metabolism; protoheme biosynthesis.</text>
</comment>
<dbReference type="EC" id="1.3.3.15" evidence="6"/>
<dbReference type="SUPFAM" id="SSF54373">
    <property type="entry name" value="FAD-linked reductases, C-terminal domain"/>
    <property type="match status" value="1"/>
</dbReference>
<dbReference type="GO" id="GO:0006783">
    <property type="term" value="P:heme biosynthetic process"/>
    <property type="evidence" value="ECO:0007669"/>
    <property type="project" value="UniProtKB-UniRule"/>
</dbReference>
<dbReference type="UniPathway" id="UPA00252"/>
<dbReference type="InterPro" id="IPR002937">
    <property type="entry name" value="Amino_oxidase"/>
</dbReference>
<evidence type="ECO:0000313" key="9">
    <source>
        <dbReference type="Proteomes" id="UP000220102"/>
    </source>
</evidence>
<organism evidence="8 9">
    <name type="scientific">Longibacter salinarum</name>
    <dbReference type="NCBI Taxonomy" id="1850348"/>
    <lineage>
        <taxon>Bacteria</taxon>
        <taxon>Pseudomonadati</taxon>
        <taxon>Rhodothermota</taxon>
        <taxon>Rhodothermia</taxon>
        <taxon>Rhodothermales</taxon>
        <taxon>Salisaetaceae</taxon>
        <taxon>Longibacter</taxon>
    </lineage>
</organism>
<evidence type="ECO:0000256" key="2">
    <source>
        <dbReference type="ARBA" id="ARBA00022630"/>
    </source>
</evidence>
<proteinExistence type="inferred from homology"/>
<dbReference type="GO" id="GO:0004729">
    <property type="term" value="F:oxygen-dependent protoporphyrinogen oxidase activity"/>
    <property type="evidence" value="ECO:0007669"/>
    <property type="project" value="UniProtKB-UniRule"/>
</dbReference>
<dbReference type="InterPro" id="IPR050464">
    <property type="entry name" value="Zeta_carotene_desat/Oxidored"/>
</dbReference>
<accession>A0A2A8CZK9</accession>
<dbReference type="OrthoDB" id="9805195at2"/>
<dbReference type="NCBIfam" id="TIGR00562">
    <property type="entry name" value="proto_IX_ox"/>
    <property type="match status" value="1"/>
</dbReference>
<dbReference type="PANTHER" id="PTHR42923:SF3">
    <property type="entry name" value="PROTOPORPHYRINOGEN OXIDASE"/>
    <property type="match status" value="1"/>
</dbReference>
<dbReference type="Pfam" id="PF01593">
    <property type="entry name" value="Amino_oxidase"/>
    <property type="match status" value="1"/>
</dbReference>
<keyword evidence="3 6" id="KW-0274">FAD</keyword>
<dbReference type="InterPro" id="IPR036188">
    <property type="entry name" value="FAD/NAD-bd_sf"/>
</dbReference>
<dbReference type="Gene3D" id="3.50.50.60">
    <property type="entry name" value="FAD/NAD(P)-binding domain"/>
    <property type="match status" value="1"/>
</dbReference>
<evidence type="ECO:0000256" key="3">
    <source>
        <dbReference type="ARBA" id="ARBA00022827"/>
    </source>
</evidence>
<evidence type="ECO:0000256" key="1">
    <source>
        <dbReference type="ARBA" id="ARBA00001974"/>
    </source>
</evidence>
<evidence type="ECO:0000256" key="5">
    <source>
        <dbReference type="ARBA" id="ARBA00023133"/>
    </source>
</evidence>